<protein>
    <submittedName>
        <fullName evidence="5">Reverse transcriptase domain-containing protein</fullName>
    </submittedName>
</protein>
<evidence type="ECO:0000313" key="5">
    <source>
        <dbReference type="WBParaSite" id="HDID_0000349201-mRNA-1"/>
    </source>
</evidence>
<dbReference type="WBParaSite" id="HDID_0000349201-mRNA-1">
    <property type="protein sequence ID" value="HDID_0000349201-mRNA-1"/>
    <property type="gene ID" value="HDID_0000349201"/>
</dbReference>
<accession>A0A158QDQ3</accession>
<dbReference type="InterPro" id="IPR043502">
    <property type="entry name" value="DNA/RNA_pol_sf"/>
</dbReference>
<dbReference type="PANTHER" id="PTHR37984">
    <property type="entry name" value="PROTEIN CBG26694"/>
    <property type="match status" value="1"/>
</dbReference>
<name>A0A158QDQ3_HYMDI</name>
<proteinExistence type="predicted"/>
<reference evidence="3 4" key="2">
    <citation type="submission" date="2018-11" db="EMBL/GenBank/DDBJ databases">
        <authorList>
            <consortium name="Pathogen Informatics"/>
        </authorList>
    </citation>
    <scope>NUCLEOTIDE SEQUENCE [LARGE SCALE GENOMIC DNA]</scope>
</reference>
<gene>
    <name evidence="3" type="ORF">HDID_LOCUS3490</name>
</gene>
<dbReference type="SUPFAM" id="SSF56672">
    <property type="entry name" value="DNA/RNA polymerases"/>
    <property type="match status" value="1"/>
</dbReference>
<feature type="domain" description="Reverse transcriptase" evidence="2">
    <location>
        <begin position="66"/>
        <end position="155"/>
    </location>
</feature>
<dbReference type="InterPro" id="IPR050951">
    <property type="entry name" value="Retrovirus_Pol_polyprotein"/>
</dbReference>
<dbReference type="Gene3D" id="3.10.10.10">
    <property type="entry name" value="HIV Type 1 Reverse Transcriptase, subunit A, domain 1"/>
    <property type="match status" value="1"/>
</dbReference>
<dbReference type="Pfam" id="PF00078">
    <property type="entry name" value="RVT_1"/>
    <property type="match status" value="1"/>
</dbReference>
<dbReference type="Proteomes" id="UP000274504">
    <property type="component" value="Unassembled WGS sequence"/>
</dbReference>
<dbReference type="Gene3D" id="3.30.70.270">
    <property type="match status" value="1"/>
</dbReference>
<dbReference type="AlphaFoldDB" id="A0A158QDQ3"/>
<feature type="region of interest" description="Disordered" evidence="1">
    <location>
        <begin position="386"/>
        <end position="407"/>
    </location>
</feature>
<organism evidence="5">
    <name type="scientific">Hymenolepis diminuta</name>
    <name type="common">Rat tapeworm</name>
    <dbReference type="NCBI Taxonomy" id="6216"/>
    <lineage>
        <taxon>Eukaryota</taxon>
        <taxon>Metazoa</taxon>
        <taxon>Spiralia</taxon>
        <taxon>Lophotrochozoa</taxon>
        <taxon>Platyhelminthes</taxon>
        <taxon>Cestoda</taxon>
        <taxon>Eucestoda</taxon>
        <taxon>Cyclophyllidea</taxon>
        <taxon>Hymenolepididae</taxon>
        <taxon>Hymenolepis</taxon>
    </lineage>
</organism>
<dbReference type="EMBL" id="UYSG01001071">
    <property type="protein sequence ID" value="VDL33891.1"/>
    <property type="molecule type" value="Genomic_DNA"/>
</dbReference>
<dbReference type="PANTHER" id="PTHR37984:SF5">
    <property type="entry name" value="PROTEIN NYNRIN-LIKE"/>
    <property type="match status" value="1"/>
</dbReference>
<dbReference type="STRING" id="6216.A0A158QDQ3"/>
<reference evidence="5" key="1">
    <citation type="submission" date="2016-04" db="UniProtKB">
        <authorList>
            <consortium name="WormBaseParasite"/>
        </authorList>
    </citation>
    <scope>IDENTIFICATION</scope>
</reference>
<dbReference type="InterPro" id="IPR043128">
    <property type="entry name" value="Rev_trsase/Diguanyl_cyclase"/>
</dbReference>
<evidence type="ECO:0000313" key="4">
    <source>
        <dbReference type="Proteomes" id="UP000274504"/>
    </source>
</evidence>
<evidence type="ECO:0000313" key="3">
    <source>
        <dbReference type="EMBL" id="VDL33891.1"/>
    </source>
</evidence>
<evidence type="ECO:0000256" key="1">
    <source>
        <dbReference type="SAM" id="MobiDB-lite"/>
    </source>
</evidence>
<dbReference type="OrthoDB" id="10068942at2759"/>
<dbReference type="InterPro" id="IPR000477">
    <property type="entry name" value="RT_dom"/>
</dbReference>
<evidence type="ECO:0000259" key="2">
    <source>
        <dbReference type="Pfam" id="PF00078"/>
    </source>
</evidence>
<sequence>MTVLSNETGIYMLLRKFSQSDHDLYLAYLPPLSPKDLTFEETIEKCENVFGDTTSLFSRHFKCQSLDIHDGEDIHKYTAVVNRIHTFTILNGGKFFAKMDRSDDYLQIEVESERRELLTTNTHRELFQCTRLPFGIKTAPAIFQHFMDTMISRLVGHDYEIKYQRTEDFGQADSLSHFIKNQLAENEEKMVALASVKRNVQHILAESIQNTPISAEDIGKETEKDAVPEQALKDDLLKLYRRRDSIMAISFRPSWNKPDEIYSQKIRLLVGRGRGHRISRAPVRQMPASGKKSHSPKFCIMATNGNSVKQVICRFRRVQSSVSNDRSKTPDPLRIIPQLNGHIHRKGKRERRGDYGRDTAKFLAGIQINPASFHRREISGLGVNESKVENSAAEEDPTDGKRKNKNGFAINTPVYACDYRLGCQETAAIITKRHGEHDL</sequence>